<comment type="similarity">
    <text evidence="3 9">Belongs to the CobD/CbiB family.</text>
</comment>
<dbReference type="RefSeq" id="WP_012698015.1">
    <property type="nucleotide sequence ID" value="NZ_CP022115.1"/>
</dbReference>
<dbReference type="PANTHER" id="PTHR34308:SF1">
    <property type="entry name" value="COBALAMIN BIOSYNTHESIS PROTEIN CBIB"/>
    <property type="match status" value="1"/>
</dbReference>
<evidence type="ECO:0000256" key="1">
    <source>
        <dbReference type="ARBA" id="ARBA00004651"/>
    </source>
</evidence>
<evidence type="ECO:0000256" key="7">
    <source>
        <dbReference type="ARBA" id="ARBA00022989"/>
    </source>
</evidence>
<keyword evidence="5 9" id="KW-0169">Cobalamin biosynthesis</keyword>
<dbReference type="AlphaFoldDB" id="A0A248LMR1"/>
<keyword evidence="8 9" id="KW-0472">Membrane</keyword>
<dbReference type="Proteomes" id="UP000197424">
    <property type="component" value="Chromosome"/>
</dbReference>
<dbReference type="NCBIfam" id="NF005792">
    <property type="entry name" value="PRK07630.1"/>
    <property type="match status" value="1"/>
</dbReference>
<evidence type="ECO:0000256" key="5">
    <source>
        <dbReference type="ARBA" id="ARBA00022573"/>
    </source>
</evidence>
<organism evidence="10 11">
    <name type="scientific">Laribacter hongkongensis</name>
    <dbReference type="NCBI Taxonomy" id="168471"/>
    <lineage>
        <taxon>Bacteria</taxon>
        <taxon>Pseudomonadati</taxon>
        <taxon>Pseudomonadota</taxon>
        <taxon>Betaproteobacteria</taxon>
        <taxon>Neisseriales</taxon>
        <taxon>Aquaspirillaceae</taxon>
        <taxon>Laribacter</taxon>
    </lineage>
</organism>
<dbReference type="HAMAP" id="MF_00024">
    <property type="entry name" value="CobD_CbiB"/>
    <property type="match status" value="1"/>
</dbReference>
<protein>
    <recommendedName>
        <fullName evidence="9">Cobalamin biosynthesis protein CobD</fullName>
    </recommendedName>
</protein>
<proteinExistence type="inferred from homology"/>
<keyword evidence="7 9" id="KW-1133">Transmembrane helix</keyword>
<dbReference type="Pfam" id="PF03186">
    <property type="entry name" value="CobD_Cbib"/>
    <property type="match status" value="1"/>
</dbReference>
<dbReference type="GeneID" id="75110578"/>
<gene>
    <name evidence="9" type="primary">cobD</name>
    <name evidence="10" type="ORF">LHGZ1_2622</name>
</gene>
<dbReference type="UniPathway" id="UPA00148"/>
<evidence type="ECO:0000256" key="8">
    <source>
        <dbReference type="ARBA" id="ARBA00023136"/>
    </source>
</evidence>
<dbReference type="GO" id="GO:0005886">
    <property type="term" value="C:plasma membrane"/>
    <property type="evidence" value="ECO:0007669"/>
    <property type="project" value="UniProtKB-SubCell"/>
</dbReference>
<sequence>MTLISILIALALEQLRPLGSRNRLLLHFTRYANRLERNLNAGESRHGLLAWLLAVVPFVALAYGIYAALYQVTPVLALLWNVAVLYLTMGFRHFSGAITDISKALADGRVHDARAALGRWSGQSTSELEVNEISRLTIEQGVTDAYRHVFATLFWFVVLPGPAGAVLYRLSCMLYQKWGLREGQPGDQFGLPARKLCEWLDWIPVRLTSISFAVMGDFEDAIYCWRAQAQAWGNRSWGILLASAAGAIGVRLGDPLRQDYTVKYRPELGVGDEADPDYLKRAIGLVWRALVIWLFVILLFSVARILA</sequence>
<comment type="pathway">
    <text evidence="2 9">Cofactor biosynthesis; adenosylcobalamin biosynthesis.</text>
</comment>
<evidence type="ECO:0000256" key="9">
    <source>
        <dbReference type="HAMAP-Rule" id="MF_00024"/>
    </source>
</evidence>
<feature type="transmembrane region" description="Helical" evidence="9">
    <location>
        <begin position="76"/>
        <end position="94"/>
    </location>
</feature>
<evidence type="ECO:0000256" key="4">
    <source>
        <dbReference type="ARBA" id="ARBA00022475"/>
    </source>
</evidence>
<dbReference type="PANTHER" id="PTHR34308">
    <property type="entry name" value="COBALAMIN BIOSYNTHESIS PROTEIN CBIB"/>
    <property type="match status" value="1"/>
</dbReference>
<dbReference type="InterPro" id="IPR004485">
    <property type="entry name" value="Cobalamin_biosynth_CobD/CbiB"/>
</dbReference>
<evidence type="ECO:0000256" key="2">
    <source>
        <dbReference type="ARBA" id="ARBA00004953"/>
    </source>
</evidence>
<feature type="transmembrane region" description="Helical" evidence="9">
    <location>
        <begin position="149"/>
        <end position="168"/>
    </location>
</feature>
<keyword evidence="4 9" id="KW-1003">Cell membrane</keyword>
<evidence type="ECO:0000313" key="10">
    <source>
        <dbReference type="EMBL" id="ASJ25453.1"/>
    </source>
</evidence>
<name>A0A248LMR1_9NEIS</name>
<dbReference type="GO" id="GO:0009236">
    <property type="term" value="P:cobalamin biosynthetic process"/>
    <property type="evidence" value="ECO:0007669"/>
    <property type="project" value="UniProtKB-UniRule"/>
</dbReference>
<accession>A0A248LMR1</accession>
<feature type="transmembrane region" description="Helical" evidence="9">
    <location>
        <begin position="285"/>
        <end position="306"/>
    </location>
</feature>
<comment type="function">
    <text evidence="9">Converts cobyric acid to cobinamide by the addition of aminopropanol on the F carboxylic group.</text>
</comment>
<dbReference type="OrthoDB" id="8533534at2"/>
<evidence type="ECO:0000313" key="11">
    <source>
        <dbReference type="Proteomes" id="UP000197424"/>
    </source>
</evidence>
<reference evidence="11" key="1">
    <citation type="submission" date="2017-06" db="EMBL/GenBank/DDBJ databases">
        <title>Whole genome sequence of Laribacter hongkongensis LHGZ1.</title>
        <authorList>
            <person name="Chen D."/>
            <person name="Wu H."/>
            <person name="Chen J."/>
        </authorList>
    </citation>
    <scope>NUCLEOTIDE SEQUENCE [LARGE SCALE GENOMIC DNA]</scope>
    <source>
        <strain evidence="11">LHGZ1</strain>
    </source>
</reference>
<dbReference type="OMA" id="YAWRNHA"/>
<feature type="transmembrane region" description="Helical" evidence="9">
    <location>
        <begin position="48"/>
        <end position="69"/>
    </location>
</feature>
<comment type="subcellular location">
    <subcellularLocation>
        <location evidence="1 9">Cell membrane</location>
        <topology evidence="1 9">Multi-pass membrane protein</topology>
    </subcellularLocation>
</comment>
<dbReference type="GO" id="GO:0015420">
    <property type="term" value="F:ABC-type vitamin B12 transporter activity"/>
    <property type="evidence" value="ECO:0007669"/>
    <property type="project" value="UniProtKB-UniRule"/>
</dbReference>
<dbReference type="GO" id="GO:0048472">
    <property type="term" value="F:threonine-phosphate decarboxylase activity"/>
    <property type="evidence" value="ECO:0007669"/>
    <property type="project" value="InterPro"/>
</dbReference>
<dbReference type="EMBL" id="CP022115">
    <property type="protein sequence ID" value="ASJ25453.1"/>
    <property type="molecule type" value="Genomic_DNA"/>
</dbReference>
<comment type="caution">
    <text evidence="9">Lacks conserved residue(s) required for the propagation of feature annotation.</text>
</comment>
<keyword evidence="6 9" id="KW-0812">Transmembrane</keyword>
<evidence type="ECO:0000256" key="6">
    <source>
        <dbReference type="ARBA" id="ARBA00022692"/>
    </source>
</evidence>
<evidence type="ECO:0000256" key="3">
    <source>
        <dbReference type="ARBA" id="ARBA00006263"/>
    </source>
</evidence>